<comment type="function">
    <text evidence="5">Associates with the EF-Tu.GDP complex and induces the exchange of GDP to GTP. It remains bound to the aminoacyl-tRNA.EF-Tu.GTP complex up to the GTP hydrolysis stage on the ribosome.</text>
</comment>
<dbReference type="InterPro" id="IPR009060">
    <property type="entry name" value="UBA-like_sf"/>
</dbReference>
<accession>A0A1F8EVN9</accession>
<comment type="caution">
    <text evidence="7">The sequence shown here is derived from an EMBL/GenBank/DDBJ whole genome shotgun (WGS) entry which is preliminary data.</text>
</comment>
<organism evidence="7 8">
    <name type="scientific">Candidatus Yanofskybacteria bacterium RIFCSPHIGHO2_01_FULL_44_17</name>
    <dbReference type="NCBI Taxonomy" id="1802668"/>
    <lineage>
        <taxon>Bacteria</taxon>
        <taxon>Candidatus Yanofskyibacteriota</taxon>
    </lineage>
</organism>
<evidence type="ECO:0000313" key="8">
    <source>
        <dbReference type="Proteomes" id="UP000177507"/>
    </source>
</evidence>
<protein>
    <recommendedName>
        <fullName evidence="2 5">Elongation factor Ts</fullName>
        <shortName evidence="5">EF-Ts</shortName>
    </recommendedName>
</protein>
<proteinExistence type="inferred from homology"/>
<dbReference type="HAMAP" id="MF_00050">
    <property type="entry name" value="EF_Ts"/>
    <property type="match status" value="1"/>
</dbReference>
<evidence type="ECO:0000256" key="2">
    <source>
        <dbReference type="ARBA" id="ARBA00016956"/>
    </source>
</evidence>
<evidence type="ECO:0000256" key="5">
    <source>
        <dbReference type="HAMAP-Rule" id="MF_00050"/>
    </source>
</evidence>
<dbReference type="InterPro" id="IPR014039">
    <property type="entry name" value="Transl_elong_EFTs/EF1B_dimer"/>
</dbReference>
<keyword evidence="5" id="KW-0963">Cytoplasm</keyword>
<dbReference type="Gene3D" id="3.30.479.20">
    <property type="entry name" value="Elongation factor Ts, dimerisation domain"/>
    <property type="match status" value="1"/>
</dbReference>
<dbReference type="Gene3D" id="1.10.8.10">
    <property type="entry name" value="DNA helicase RuvA subunit, C-terminal domain"/>
    <property type="match status" value="1"/>
</dbReference>
<dbReference type="InterPro" id="IPR001816">
    <property type="entry name" value="Transl_elong_EFTs/EF1B"/>
</dbReference>
<evidence type="ECO:0000313" key="7">
    <source>
        <dbReference type="EMBL" id="OGN04913.1"/>
    </source>
</evidence>
<feature type="domain" description="Translation elongation factor EFTs/EF1B dimerisation" evidence="6">
    <location>
        <begin position="71"/>
        <end position="148"/>
    </location>
</feature>
<comment type="subcellular location">
    <subcellularLocation>
        <location evidence="5">Cytoplasm</location>
    </subcellularLocation>
</comment>
<evidence type="ECO:0000256" key="3">
    <source>
        <dbReference type="ARBA" id="ARBA00022768"/>
    </source>
</evidence>
<evidence type="ECO:0000256" key="4">
    <source>
        <dbReference type="ARBA" id="ARBA00022917"/>
    </source>
</evidence>
<feature type="region of interest" description="Involved in Mg(2+) ion dislocation from EF-Tu" evidence="5">
    <location>
        <begin position="80"/>
        <end position="83"/>
    </location>
</feature>
<dbReference type="PANTHER" id="PTHR11741:SF0">
    <property type="entry name" value="ELONGATION FACTOR TS, MITOCHONDRIAL"/>
    <property type="match status" value="1"/>
</dbReference>
<sequence length="149" mass="16330">MSNTETVKELRNLTGLPFNEIKKALDAAGGDKAGAIEVLKGRGATVAEKKSSRITGEGIVEAYVHSNKKIGVLIELLCETDFVARNPIFSELAREIAMHVAAMDPKDSKELMGQPYIREQDITVAELITQYIAKLGENIKLGEFSRLQI</sequence>
<comment type="similarity">
    <text evidence="1 5">Belongs to the EF-Ts family.</text>
</comment>
<dbReference type="GO" id="GO:0005737">
    <property type="term" value="C:cytoplasm"/>
    <property type="evidence" value="ECO:0007669"/>
    <property type="project" value="UniProtKB-SubCell"/>
</dbReference>
<dbReference type="SUPFAM" id="SSF54713">
    <property type="entry name" value="Elongation factor Ts (EF-Ts), dimerisation domain"/>
    <property type="match status" value="1"/>
</dbReference>
<reference evidence="7 8" key="1">
    <citation type="journal article" date="2016" name="Nat. Commun.">
        <title>Thousands of microbial genomes shed light on interconnected biogeochemical processes in an aquifer system.</title>
        <authorList>
            <person name="Anantharaman K."/>
            <person name="Brown C.T."/>
            <person name="Hug L.A."/>
            <person name="Sharon I."/>
            <person name="Castelle C.J."/>
            <person name="Probst A.J."/>
            <person name="Thomas B.C."/>
            <person name="Singh A."/>
            <person name="Wilkins M.J."/>
            <person name="Karaoz U."/>
            <person name="Brodie E.L."/>
            <person name="Williams K.H."/>
            <person name="Hubbard S.S."/>
            <person name="Banfield J.F."/>
        </authorList>
    </citation>
    <scope>NUCLEOTIDE SEQUENCE [LARGE SCALE GENOMIC DNA]</scope>
</reference>
<dbReference type="GO" id="GO:0003746">
    <property type="term" value="F:translation elongation factor activity"/>
    <property type="evidence" value="ECO:0007669"/>
    <property type="project" value="UniProtKB-UniRule"/>
</dbReference>
<evidence type="ECO:0000259" key="6">
    <source>
        <dbReference type="Pfam" id="PF00889"/>
    </source>
</evidence>
<dbReference type="PANTHER" id="PTHR11741">
    <property type="entry name" value="ELONGATION FACTOR TS"/>
    <property type="match status" value="1"/>
</dbReference>
<dbReference type="AlphaFoldDB" id="A0A1F8EVN9"/>
<dbReference type="InterPro" id="IPR036402">
    <property type="entry name" value="EF-Ts_dimer_sf"/>
</dbReference>
<dbReference type="Pfam" id="PF00889">
    <property type="entry name" value="EF_TS"/>
    <property type="match status" value="1"/>
</dbReference>
<dbReference type="Proteomes" id="UP000177507">
    <property type="component" value="Unassembled WGS sequence"/>
</dbReference>
<keyword evidence="3 5" id="KW-0251">Elongation factor</keyword>
<dbReference type="FunFam" id="1.10.8.10:FF:000001">
    <property type="entry name" value="Elongation factor Ts"/>
    <property type="match status" value="1"/>
</dbReference>
<dbReference type="STRING" id="1802668.A2831_02565"/>
<dbReference type="SUPFAM" id="SSF46934">
    <property type="entry name" value="UBA-like"/>
    <property type="match status" value="1"/>
</dbReference>
<dbReference type="EMBL" id="MGJI01000016">
    <property type="protein sequence ID" value="OGN04913.1"/>
    <property type="molecule type" value="Genomic_DNA"/>
</dbReference>
<evidence type="ECO:0000256" key="1">
    <source>
        <dbReference type="ARBA" id="ARBA00005532"/>
    </source>
</evidence>
<name>A0A1F8EVN9_9BACT</name>
<keyword evidence="4 5" id="KW-0648">Protein biosynthesis</keyword>
<gene>
    <name evidence="5" type="primary">tsf</name>
    <name evidence="7" type="ORF">A2831_02565</name>
</gene>